<feature type="domain" description="Transglutaminase-like" evidence="1">
    <location>
        <begin position="149"/>
        <end position="214"/>
    </location>
</feature>
<dbReference type="InterPro" id="IPR038765">
    <property type="entry name" value="Papain-like_cys_pep_sf"/>
</dbReference>
<dbReference type="PANTHER" id="PTHR33490:SF1">
    <property type="entry name" value="SLL1233 PROTEIN"/>
    <property type="match status" value="1"/>
</dbReference>
<proteinExistence type="predicted"/>
<dbReference type="InterPro" id="IPR013589">
    <property type="entry name" value="Bac_transglu_N"/>
</dbReference>
<dbReference type="AlphaFoldDB" id="A0A291GH62"/>
<accession>A0A291GH62</accession>
<dbReference type="STRING" id="1758178.GCA_001550095_01454"/>
<dbReference type="SUPFAM" id="SSF54001">
    <property type="entry name" value="Cysteine proteinases"/>
    <property type="match status" value="1"/>
</dbReference>
<dbReference type="Pfam" id="PF01841">
    <property type="entry name" value="Transglut_core"/>
    <property type="match status" value="1"/>
</dbReference>
<dbReference type="RefSeq" id="WP_096807263.1">
    <property type="nucleotide sequence ID" value="NZ_CP022196.1"/>
</dbReference>
<dbReference type="Pfam" id="PF08379">
    <property type="entry name" value="Bact_transglu_N"/>
    <property type="match status" value="1"/>
</dbReference>
<dbReference type="KEGG" id="ceh:CEW89_15120"/>
<dbReference type="Gene3D" id="3.10.620.30">
    <property type="match status" value="1"/>
</dbReference>
<dbReference type="SMART" id="SM00460">
    <property type="entry name" value="TGc"/>
    <property type="match status" value="1"/>
</dbReference>
<organism evidence="2 3">
    <name type="scientific">Celeribacter ethanolicus</name>
    <dbReference type="NCBI Taxonomy" id="1758178"/>
    <lineage>
        <taxon>Bacteria</taxon>
        <taxon>Pseudomonadati</taxon>
        <taxon>Pseudomonadota</taxon>
        <taxon>Alphaproteobacteria</taxon>
        <taxon>Rhodobacterales</taxon>
        <taxon>Roseobacteraceae</taxon>
        <taxon>Celeribacter</taxon>
    </lineage>
</organism>
<gene>
    <name evidence="2" type="ORF">CEW89_15120</name>
</gene>
<dbReference type="PANTHER" id="PTHR33490">
    <property type="entry name" value="BLR5614 PROTEIN-RELATED"/>
    <property type="match status" value="1"/>
</dbReference>
<evidence type="ECO:0000313" key="3">
    <source>
        <dbReference type="Proteomes" id="UP000217935"/>
    </source>
</evidence>
<name>A0A291GH62_9RHOB</name>
<dbReference type="OrthoDB" id="9804023at2"/>
<dbReference type="Proteomes" id="UP000217935">
    <property type="component" value="Chromosome"/>
</dbReference>
<sequence length="259" mass="28520">MRFTVRHETLYRYSAPVRLGDQILRLKPYGMTALNHRYDITPTPSWREDRLSPFGTSETRVGFAGETDVLRIVSQFTCETGVQPSASKLPDLPPYLNGNIDETVAQFARDLRAEAGTVPEFLLSLTETLYRRTHRHIRPTGYAQTAEETLRTGAGACRDLAVLFIAVCRSLGIPARFVSGYQAKAETPDGKRHLHAWPEVWLSGVGWQGYDPTHGVAVTDGHVALSAAPDQMGTMPIEGGFWGDGVSSELSFGLEIEVG</sequence>
<dbReference type="EMBL" id="CP022196">
    <property type="protein sequence ID" value="ATG49863.1"/>
    <property type="molecule type" value="Genomic_DNA"/>
</dbReference>
<evidence type="ECO:0000313" key="2">
    <source>
        <dbReference type="EMBL" id="ATG49863.1"/>
    </source>
</evidence>
<protein>
    <submittedName>
        <fullName evidence="2">Transglutaminase</fullName>
    </submittedName>
</protein>
<keyword evidence="3" id="KW-1185">Reference proteome</keyword>
<reference evidence="2 3" key="1">
    <citation type="submission" date="2017-06" db="EMBL/GenBank/DDBJ databases">
        <title>Celeribacter sp. TSPH2 complete genome sequence.</title>
        <authorList>
            <person name="Woo J.-H."/>
            <person name="Kim H.-S."/>
        </authorList>
    </citation>
    <scope>NUCLEOTIDE SEQUENCE [LARGE SCALE GENOMIC DNA]</scope>
    <source>
        <strain evidence="2 3">TSPH2</strain>
    </source>
</reference>
<dbReference type="InterPro" id="IPR002931">
    <property type="entry name" value="Transglutaminase-like"/>
</dbReference>
<evidence type="ECO:0000259" key="1">
    <source>
        <dbReference type="SMART" id="SM00460"/>
    </source>
</evidence>